<dbReference type="Proteomes" id="UP001165960">
    <property type="component" value="Unassembled WGS sequence"/>
</dbReference>
<comment type="caution">
    <text evidence="1">The sequence shown here is derived from an EMBL/GenBank/DDBJ whole genome shotgun (WGS) entry which is preliminary data.</text>
</comment>
<sequence>MDLASGVGPSIGHTGEDFFQSDRDISEAARRASKEQLPLKHSPEVAFLALANATVREVNLKTRKTIGVYCGHTAPVTSVTSQIFENEVFVASGSWDKSVRLWNSKREAVRIFSEHTDFVKSLALGSIGNELILYSGSSDRDIRKWSKGSDSSINTLKGHRGPVEDLKFSIDQQHLFSCSGDLTIRKWCVHTDTVLLIIDNHLTTIYRLLITEDDVWSASADKTARRFDSSTGREDVKLEHPKQVRSLCITPDLRYLITGCSDENVRVFDLQTDTLKGEFFGHWDNVTAVHFQPSSSIICSASLDATIRYWNLSDAGKQPTVAKKPEKKDPLAALDEDELAELAELMLDED</sequence>
<keyword evidence="2" id="KW-1185">Reference proteome</keyword>
<evidence type="ECO:0000313" key="2">
    <source>
        <dbReference type="Proteomes" id="UP001165960"/>
    </source>
</evidence>
<organism evidence="1 2">
    <name type="scientific">Entomophthora muscae</name>
    <dbReference type="NCBI Taxonomy" id="34485"/>
    <lineage>
        <taxon>Eukaryota</taxon>
        <taxon>Fungi</taxon>
        <taxon>Fungi incertae sedis</taxon>
        <taxon>Zoopagomycota</taxon>
        <taxon>Entomophthoromycotina</taxon>
        <taxon>Entomophthoromycetes</taxon>
        <taxon>Entomophthorales</taxon>
        <taxon>Entomophthoraceae</taxon>
        <taxon>Entomophthora</taxon>
    </lineage>
</organism>
<dbReference type="EMBL" id="QTSX02002105">
    <property type="protein sequence ID" value="KAJ9079053.1"/>
    <property type="molecule type" value="Genomic_DNA"/>
</dbReference>
<protein>
    <submittedName>
        <fullName evidence="1">Uncharacterized protein</fullName>
    </submittedName>
</protein>
<evidence type="ECO:0000313" key="1">
    <source>
        <dbReference type="EMBL" id="KAJ9079053.1"/>
    </source>
</evidence>
<accession>A0ACC2TWZ0</accession>
<reference evidence="1" key="1">
    <citation type="submission" date="2022-04" db="EMBL/GenBank/DDBJ databases">
        <title>Genome of the entomopathogenic fungus Entomophthora muscae.</title>
        <authorList>
            <person name="Elya C."/>
            <person name="Lovett B.R."/>
            <person name="Lee E."/>
            <person name="Macias A.M."/>
            <person name="Hajek A.E."/>
            <person name="De Bivort B.L."/>
            <person name="Kasson M.T."/>
            <person name="De Fine Licht H.H."/>
            <person name="Stajich J.E."/>
        </authorList>
    </citation>
    <scope>NUCLEOTIDE SEQUENCE</scope>
    <source>
        <strain evidence="1">Berkeley</strain>
    </source>
</reference>
<gene>
    <name evidence="1" type="ORF">DSO57_1039522</name>
</gene>
<proteinExistence type="predicted"/>
<name>A0ACC2TWZ0_9FUNG</name>